<keyword evidence="2" id="KW-1133">Transmembrane helix</keyword>
<dbReference type="GO" id="GO:0016740">
    <property type="term" value="F:transferase activity"/>
    <property type="evidence" value="ECO:0007669"/>
    <property type="project" value="UniProtKB-KW"/>
</dbReference>
<evidence type="ECO:0000313" key="5">
    <source>
        <dbReference type="Proteomes" id="UP000323129"/>
    </source>
</evidence>
<evidence type="ECO:0000256" key="2">
    <source>
        <dbReference type="SAM" id="Phobius"/>
    </source>
</evidence>
<dbReference type="Proteomes" id="UP000323129">
    <property type="component" value="Unassembled WGS sequence"/>
</dbReference>
<dbReference type="EMBL" id="NQMC01000074">
    <property type="protein sequence ID" value="TYD41244.1"/>
    <property type="molecule type" value="Genomic_DNA"/>
</dbReference>
<keyword evidence="5" id="KW-1185">Reference proteome</keyword>
<gene>
    <name evidence="4" type="ORF">CJF24_18800</name>
</gene>
<keyword evidence="4" id="KW-0808">Transferase</keyword>
<dbReference type="PANTHER" id="PTHR30576:SF0">
    <property type="entry name" value="UNDECAPRENYL-PHOSPHATE N-ACETYLGALACTOSAMINYL 1-PHOSPHATE TRANSFERASE-RELATED"/>
    <property type="match status" value="1"/>
</dbReference>
<dbReference type="PANTHER" id="PTHR30576">
    <property type="entry name" value="COLANIC BIOSYNTHESIS UDP-GLUCOSE LIPID CARRIER TRANSFERASE"/>
    <property type="match status" value="1"/>
</dbReference>
<name>A0ABY3MH70_AERVE</name>
<evidence type="ECO:0000256" key="1">
    <source>
        <dbReference type="ARBA" id="ARBA00006464"/>
    </source>
</evidence>
<evidence type="ECO:0000259" key="3">
    <source>
        <dbReference type="Pfam" id="PF02397"/>
    </source>
</evidence>
<protein>
    <submittedName>
        <fullName evidence="4">Sugar transferase</fullName>
    </submittedName>
</protein>
<comment type="caution">
    <text evidence="4">The sequence shown here is derived from an EMBL/GenBank/DDBJ whole genome shotgun (WGS) entry which is preliminary data.</text>
</comment>
<organism evidence="4 5">
    <name type="scientific">Aeromonas veronii</name>
    <dbReference type="NCBI Taxonomy" id="654"/>
    <lineage>
        <taxon>Bacteria</taxon>
        <taxon>Pseudomonadati</taxon>
        <taxon>Pseudomonadota</taxon>
        <taxon>Gammaproteobacteria</taxon>
        <taxon>Aeromonadales</taxon>
        <taxon>Aeromonadaceae</taxon>
        <taxon>Aeromonas</taxon>
    </lineage>
</organism>
<keyword evidence="2" id="KW-0472">Membrane</keyword>
<dbReference type="Pfam" id="PF02397">
    <property type="entry name" value="Bac_transf"/>
    <property type="match status" value="1"/>
</dbReference>
<dbReference type="RefSeq" id="WP_103252165.1">
    <property type="nucleotide sequence ID" value="NZ_JAPEDT010000031.1"/>
</dbReference>
<comment type="similarity">
    <text evidence="1">Belongs to the bacterial sugar transferase family.</text>
</comment>
<proteinExistence type="inferred from homology"/>
<accession>A0ABY3MH70</accession>
<reference evidence="4 5" key="1">
    <citation type="submission" date="2017-08" db="EMBL/GenBank/DDBJ databases">
        <title>Aeromonas veronii bv sobria strain NS22 whole genome sequencing.</title>
        <authorList>
            <person name="Katharios P."/>
            <person name="Ha V.Q."/>
            <person name="Smyrli M."/>
        </authorList>
    </citation>
    <scope>NUCLEOTIDE SEQUENCE [LARGE SCALE GENOMIC DNA]</scope>
    <source>
        <strain evidence="4 5">NS22</strain>
    </source>
</reference>
<dbReference type="InterPro" id="IPR003362">
    <property type="entry name" value="Bact_transf"/>
</dbReference>
<feature type="domain" description="Bacterial sugar transferase" evidence="3">
    <location>
        <begin position="2"/>
        <end position="179"/>
    </location>
</feature>
<feature type="transmembrane region" description="Helical" evidence="2">
    <location>
        <begin position="7"/>
        <end position="30"/>
    </location>
</feature>
<sequence length="184" mass="21037">MKRIIDLFLSISALLILSPLFIVISLIIYLSDRGAILYTQKRVGLDCQEFSLYKFRTMCPNADKIGSYSTSTNDYRITRVGKFLRRSSLDELPQLVNVMIGDMSLVGPRPNVPMQRSLYCETDWNKRHSIKPGITGLAQATLRSSATEKQRLMLDLEYVDRMNISFDLKIIFMTIKQVLFKGGN</sequence>
<keyword evidence="2" id="KW-0812">Transmembrane</keyword>
<evidence type="ECO:0000313" key="4">
    <source>
        <dbReference type="EMBL" id="TYD41244.1"/>
    </source>
</evidence>